<dbReference type="PROSITE" id="PS50927">
    <property type="entry name" value="BULB_LECTIN"/>
    <property type="match status" value="1"/>
</dbReference>
<evidence type="ECO:0000313" key="4">
    <source>
        <dbReference type="Proteomes" id="UP000243459"/>
    </source>
</evidence>
<evidence type="ECO:0000256" key="1">
    <source>
        <dbReference type="SAM" id="SignalP"/>
    </source>
</evidence>
<proteinExistence type="predicted"/>
<dbReference type="AlphaFoldDB" id="A0A5P1EAA0"/>
<dbReference type="Gene3D" id="2.90.10.10">
    <property type="entry name" value="Bulb-type lectin domain"/>
    <property type="match status" value="2"/>
</dbReference>
<accession>A0A5P1EAA0</accession>
<dbReference type="EMBL" id="CM007387">
    <property type="protein sequence ID" value="ONK62137.1"/>
    <property type="molecule type" value="Genomic_DNA"/>
</dbReference>
<keyword evidence="4" id="KW-1185">Reference proteome</keyword>
<dbReference type="InterPro" id="IPR001480">
    <property type="entry name" value="Bulb-type_lectin_dom"/>
</dbReference>
<dbReference type="GO" id="GO:0051707">
    <property type="term" value="P:response to other organism"/>
    <property type="evidence" value="ECO:0007669"/>
    <property type="project" value="UniProtKB-ARBA"/>
</dbReference>
<protein>
    <recommendedName>
        <fullName evidence="2">Bulb-type lectin domain-containing protein</fullName>
    </recommendedName>
</protein>
<evidence type="ECO:0000259" key="2">
    <source>
        <dbReference type="PROSITE" id="PS50927"/>
    </source>
</evidence>
<gene>
    <name evidence="3" type="ORF">A4U43_C07F730</name>
</gene>
<dbReference type="Proteomes" id="UP000243459">
    <property type="component" value="Chromosome 7"/>
</dbReference>
<dbReference type="SUPFAM" id="SSF51110">
    <property type="entry name" value="alpha-D-mannose-specific plant lectins"/>
    <property type="match status" value="2"/>
</dbReference>
<dbReference type="SMART" id="SM00108">
    <property type="entry name" value="B_lectin"/>
    <property type="match status" value="1"/>
</dbReference>
<sequence>MAISITFLILSLSALLALLSIPPTLVIAGDSNVLLTGEVLTTDGQLSYGNTAFIIQDDCNLVLYNNANGPKKGNYAAVLRPDGQVAVYGPSVWSTPEPSSPSPKNVVYESELDGIIPVVRNLLFSSQTLYNGASLATRDYSLVMREDCNLELTKANSDRAVWQSSSAGEGKHCFLRLDHRGQLWS</sequence>
<dbReference type="InterPro" id="IPR036426">
    <property type="entry name" value="Bulb-type_lectin_dom_sf"/>
</dbReference>
<feature type="signal peptide" evidence="1">
    <location>
        <begin position="1"/>
        <end position="28"/>
    </location>
</feature>
<feature type="chain" id="PRO_5024342216" description="Bulb-type lectin domain-containing protein" evidence="1">
    <location>
        <begin position="29"/>
        <end position="185"/>
    </location>
</feature>
<keyword evidence="1" id="KW-0732">Signal</keyword>
<feature type="domain" description="Bulb-type lectin" evidence="2">
    <location>
        <begin position="120"/>
        <end position="185"/>
    </location>
</feature>
<dbReference type="Gramene" id="ONK62137">
    <property type="protein sequence ID" value="ONK62137"/>
    <property type="gene ID" value="A4U43_C07F730"/>
</dbReference>
<dbReference type="OMA" id="PSTHAHK"/>
<evidence type="ECO:0000313" key="3">
    <source>
        <dbReference type="EMBL" id="ONK62137.1"/>
    </source>
</evidence>
<organism evidence="3 4">
    <name type="scientific">Asparagus officinalis</name>
    <name type="common">Garden asparagus</name>
    <dbReference type="NCBI Taxonomy" id="4686"/>
    <lineage>
        <taxon>Eukaryota</taxon>
        <taxon>Viridiplantae</taxon>
        <taxon>Streptophyta</taxon>
        <taxon>Embryophyta</taxon>
        <taxon>Tracheophyta</taxon>
        <taxon>Spermatophyta</taxon>
        <taxon>Magnoliopsida</taxon>
        <taxon>Liliopsida</taxon>
        <taxon>Asparagales</taxon>
        <taxon>Asparagaceae</taxon>
        <taxon>Asparagoideae</taxon>
        <taxon>Asparagus</taxon>
    </lineage>
</organism>
<reference evidence="4" key="1">
    <citation type="journal article" date="2017" name="Nat. Commun.">
        <title>The asparagus genome sheds light on the origin and evolution of a young Y chromosome.</title>
        <authorList>
            <person name="Harkess A."/>
            <person name="Zhou J."/>
            <person name="Xu C."/>
            <person name="Bowers J.E."/>
            <person name="Van der Hulst R."/>
            <person name="Ayyampalayam S."/>
            <person name="Mercati F."/>
            <person name="Riccardi P."/>
            <person name="McKain M.R."/>
            <person name="Kakrana A."/>
            <person name="Tang H."/>
            <person name="Ray J."/>
            <person name="Groenendijk J."/>
            <person name="Arikit S."/>
            <person name="Mathioni S.M."/>
            <person name="Nakano M."/>
            <person name="Shan H."/>
            <person name="Telgmann-Rauber A."/>
            <person name="Kanno A."/>
            <person name="Yue Z."/>
            <person name="Chen H."/>
            <person name="Li W."/>
            <person name="Chen Y."/>
            <person name="Xu X."/>
            <person name="Zhang Y."/>
            <person name="Luo S."/>
            <person name="Chen H."/>
            <person name="Gao J."/>
            <person name="Mao Z."/>
            <person name="Pires J.C."/>
            <person name="Luo M."/>
            <person name="Kudrna D."/>
            <person name="Wing R.A."/>
            <person name="Meyers B.C."/>
            <person name="Yi K."/>
            <person name="Kong H."/>
            <person name="Lavrijsen P."/>
            <person name="Sunseri F."/>
            <person name="Falavigna A."/>
            <person name="Ye Y."/>
            <person name="Leebens-Mack J.H."/>
            <person name="Chen G."/>
        </authorList>
    </citation>
    <scope>NUCLEOTIDE SEQUENCE [LARGE SCALE GENOMIC DNA]</scope>
    <source>
        <strain evidence="4">cv. DH0086</strain>
    </source>
</reference>
<name>A0A5P1EAA0_ASPOF</name>